<dbReference type="InterPro" id="IPR020904">
    <property type="entry name" value="Sc_DH/Rdtase_CS"/>
</dbReference>
<keyword evidence="1" id="KW-0560">Oxidoreductase</keyword>
<proteinExistence type="inferred from homology"/>
<protein>
    <submittedName>
        <fullName evidence="3">Uncharacterized protein</fullName>
    </submittedName>
</protein>
<comment type="similarity">
    <text evidence="2">Belongs to the short-chain dehydrogenases/reductases (SDR) family.</text>
</comment>
<dbReference type="Pfam" id="PF00106">
    <property type="entry name" value="adh_short"/>
    <property type="match status" value="1"/>
</dbReference>
<dbReference type="InterPro" id="IPR002347">
    <property type="entry name" value="SDR_fam"/>
</dbReference>
<dbReference type="Gene3D" id="3.40.50.720">
    <property type="entry name" value="NAD(P)-binding Rossmann-like Domain"/>
    <property type="match status" value="1"/>
</dbReference>
<accession>A0A6B2LCT8</accession>
<dbReference type="PRINTS" id="PR00080">
    <property type="entry name" value="SDRFAMILY"/>
</dbReference>
<evidence type="ECO:0000313" key="3">
    <source>
        <dbReference type="EMBL" id="NDV34804.1"/>
    </source>
</evidence>
<sequence length="230" mass="26434">MEYIHLDLGDQQSIRHFADVIQKRGLEIDCLINNAGVMWLNKHNTKQHVEMHFGVNYLGHFLLTILLLPHMKQNSRILMLGSITSLFGKIPFDDINLNKNYNKFEAYANSKLAICHFAQSLAKRLEKSGKNISVFYVNPGSATTEITKTLPYILQFLYKTVGRIIFKTPFQGACCSIYAAISDELDGKNGLFLYECRPQENVARSLPIYNEEREMLWQLSEKLTSSQYPF</sequence>
<dbReference type="PROSITE" id="PS00061">
    <property type="entry name" value="ADH_SHORT"/>
    <property type="match status" value="1"/>
</dbReference>
<dbReference type="SUPFAM" id="SSF51735">
    <property type="entry name" value="NAD(P)-binding Rossmann-fold domains"/>
    <property type="match status" value="1"/>
</dbReference>
<dbReference type="PRINTS" id="PR00081">
    <property type="entry name" value="GDHRDH"/>
</dbReference>
<dbReference type="AlphaFoldDB" id="A0A6B2LCT8"/>
<name>A0A6B2LCT8_9EUKA</name>
<evidence type="ECO:0000256" key="2">
    <source>
        <dbReference type="RuleBase" id="RU000363"/>
    </source>
</evidence>
<dbReference type="EMBL" id="GIBP01005835">
    <property type="protein sequence ID" value="NDV34804.1"/>
    <property type="molecule type" value="Transcribed_RNA"/>
</dbReference>
<dbReference type="PANTHER" id="PTHR43157">
    <property type="entry name" value="PHOSPHATIDYLINOSITOL-GLYCAN BIOSYNTHESIS CLASS F PROTEIN-RELATED"/>
    <property type="match status" value="1"/>
</dbReference>
<dbReference type="GO" id="GO:0016491">
    <property type="term" value="F:oxidoreductase activity"/>
    <property type="evidence" value="ECO:0007669"/>
    <property type="project" value="UniProtKB-KW"/>
</dbReference>
<reference evidence="3" key="1">
    <citation type="journal article" date="2020" name="J. Eukaryot. Microbiol.">
        <title>De novo Sequencing, Assembly and Annotation of the Transcriptome for the Free-Living Testate Amoeba Arcella intermedia.</title>
        <authorList>
            <person name="Ribeiro G.M."/>
            <person name="Porfirio-Sousa A.L."/>
            <person name="Maurer-Alcala X.X."/>
            <person name="Katz L.A."/>
            <person name="Lahr D.J.G."/>
        </authorList>
    </citation>
    <scope>NUCLEOTIDE SEQUENCE</scope>
</reference>
<dbReference type="InterPro" id="IPR036291">
    <property type="entry name" value="NAD(P)-bd_dom_sf"/>
</dbReference>
<evidence type="ECO:0000256" key="1">
    <source>
        <dbReference type="ARBA" id="ARBA00023002"/>
    </source>
</evidence>
<organism evidence="3">
    <name type="scientific">Arcella intermedia</name>
    <dbReference type="NCBI Taxonomy" id="1963864"/>
    <lineage>
        <taxon>Eukaryota</taxon>
        <taxon>Amoebozoa</taxon>
        <taxon>Tubulinea</taxon>
        <taxon>Elardia</taxon>
        <taxon>Arcellinida</taxon>
        <taxon>Sphaerothecina</taxon>
        <taxon>Arcellidae</taxon>
        <taxon>Arcella</taxon>
    </lineage>
</organism>
<dbReference type="PANTHER" id="PTHR43157:SF31">
    <property type="entry name" value="PHOSPHATIDYLINOSITOL-GLYCAN BIOSYNTHESIS CLASS F PROTEIN"/>
    <property type="match status" value="1"/>
</dbReference>